<organism evidence="2">
    <name type="scientific">mine drainage metagenome</name>
    <dbReference type="NCBI Taxonomy" id="410659"/>
    <lineage>
        <taxon>unclassified sequences</taxon>
        <taxon>metagenomes</taxon>
        <taxon>ecological metagenomes</taxon>
    </lineage>
</organism>
<protein>
    <submittedName>
        <fullName evidence="2">CoA ligase</fullName>
    </submittedName>
</protein>
<accession>T0Y5X1</accession>
<gene>
    <name evidence="2" type="ORF">B1A_20346</name>
</gene>
<name>T0Y5X1_9ZZZZ</name>
<dbReference type="PANTHER" id="PTHR24095">
    <property type="entry name" value="ACETYL-COENZYME A SYNTHETASE"/>
    <property type="match status" value="1"/>
</dbReference>
<dbReference type="PANTHER" id="PTHR24095:SF14">
    <property type="entry name" value="ACETYL-COENZYME A SYNTHETASE 1"/>
    <property type="match status" value="1"/>
</dbReference>
<evidence type="ECO:0000313" key="2">
    <source>
        <dbReference type="EMBL" id="EQD30516.1"/>
    </source>
</evidence>
<dbReference type="Pfam" id="PF13193">
    <property type="entry name" value="AMP-binding_C"/>
    <property type="match status" value="1"/>
</dbReference>
<dbReference type="InterPro" id="IPR045851">
    <property type="entry name" value="AMP-bd_C_sf"/>
</dbReference>
<dbReference type="EMBL" id="AUZX01015009">
    <property type="protein sequence ID" value="EQD30516.1"/>
    <property type="molecule type" value="Genomic_DNA"/>
</dbReference>
<dbReference type="GO" id="GO:0003987">
    <property type="term" value="F:acetate-CoA ligase activity"/>
    <property type="evidence" value="ECO:0007669"/>
    <property type="project" value="TreeGrafter"/>
</dbReference>
<sequence>MDKEGYFFLYGRADEVIKIAGKRVGPNEVEDSVNAVHGVIESAVTGVPDPIKGEAIAIFYTGDANINVIGSIKEKVEKDLGKSFSPKFIIHLETLPKTRSGKIMRRVIRNAFLGIEPGDLTGIDDHLILEKIREHGKTVEGDKHRLDN</sequence>
<reference evidence="2" key="2">
    <citation type="journal article" date="2014" name="ISME J.">
        <title>Microbial stratification in low pH oxic and suboxic macroscopic growths along an acid mine drainage.</title>
        <authorList>
            <person name="Mendez-Garcia C."/>
            <person name="Mesa V."/>
            <person name="Sprenger R.R."/>
            <person name="Richter M."/>
            <person name="Diez M.S."/>
            <person name="Solano J."/>
            <person name="Bargiela R."/>
            <person name="Golyshina O.V."/>
            <person name="Manteca A."/>
            <person name="Ramos J.L."/>
            <person name="Gallego J.R."/>
            <person name="Llorente I."/>
            <person name="Martins Dos Santos V.A."/>
            <person name="Jensen O.N."/>
            <person name="Pelaez A.I."/>
            <person name="Sanchez J."/>
            <person name="Ferrer M."/>
        </authorList>
    </citation>
    <scope>NUCLEOTIDE SEQUENCE</scope>
</reference>
<evidence type="ECO:0000259" key="1">
    <source>
        <dbReference type="Pfam" id="PF13193"/>
    </source>
</evidence>
<dbReference type="SUPFAM" id="SSF56801">
    <property type="entry name" value="Acetyl-CoA synthetase-like"/>
    <property type="match status" value="1"/>
</dbReference>
<feature type="domain" description="AMP-binding enzyme C-terminal" evidence="1">
    <location>
        <begin position="28"/>
        <end position="102"/>
    </location>
</feature>
<dbReference type="InterPro" id="IPR025110">
    <property type="entry name" value="AMP-bd_C"/>
</dbReference>
<dbReference type="GO" id="GO:0006085">
    <property type="term" value="P:acetyl-CoA biosynthetic process"/>
    <property type="evidence" value="ECO:0007669"/>
    <property type="project" value="TreeGrafter"/>
</dbReference>
<dbReference type="AlphaFoldDB" id="T0Y5X1"/>
<reference evidence="2" key="1">
    <citation type="submission" date="2013-08" db="EMBL/GenBank/DDBJ databases">
        <authorList>
            <person name="Mendez C."/>
            <person name="Richter M."/>
            <person name="Ferrer M."/>
            <person name="Sanchez J."/>
        </authorList>
    </citation>
    <scope>NUCLEOTIDE SEQUENCE</scope>
</reference>
<comment type="caution">
    <text evidence="2">The sequence shown here is derived from an EMBL/GenBank/DDBJ whole genome shotgun (WGS) entry which is preliminary data.</text>
</comment>
<proteinExistence type="predicted"/>
<dbReference type="Gene3D" id="3.30.300.30">
    <property type="match status" value="1"/>
</dbReference>
<keyword evidence="2" id="KW-0436">Ligase</keyword>